<dbReference type="PANTHER" id="PTHR42731:SF1">
    <property type="entry name" value="RADICAL SAM DOMAIN PROTEIN"/>
    <property type="match status" value="1"/>
</dbReference>
<dbReference type="Pfam" id="PF19864">
    <property type="entry name" value="Radical_SAM_N2"/>
    <property type="match status" value="1"/>
</dbReference>
<protein>
    <submittedName>
        <fullName evidence="2">Radical SAM domain protein</fullName>
    </submittedName>
</protein>
<gene>
    <name evidence="2" type="ordered locus">Metbo_0715</name>
</gene>
<dbReference type="InterPro" id="IPR006638">
    <property type="entry name" value="Elp3/MiaA/NifB-like_rSAM"/>
</dbReference>
<organism evidence="2 3">
    <name type="scientific">Methanobacterium lacus (strain AL-21)</name>
    <dbReference type="NCBI Taxonomy" id="877455"/>
    <lineage>
        <taxon>Archaea</taxon>
        <taxon>Methanobacteriati</taxon>
        <taxon>Methanobacteriota</taxon>
        <taxon>Methanomada group</taxon>
        <taxon>Methanobacteria</taxon>
        <taxon>Methanobacteriales</taxon>
        <taxon>Methanobacteriaceae</taxon>
        <taxon>Methanobacterium</taxon>
    </lineage>
</organism>
<dbReference type="Gene3D" id="3.80.30.20">
    <property type="entry name" value="tm_1862 like domain"/>
    <property type="match status" value="1"/>
</dbReference>
<dbReference type="Proteomes" id="UP000007490">
    <property type="component" value="Chromosome"/>
</dbReference>
<dbReference type="HOGENOM" id="CLU_011543_3_3_2"/>
<evidence type="ECO:0000259" key="1">
    <source>
        <dbReference type="PROSITE" id="PS51918"/>
    </source>
</evidence>
<dbReference type="SMART" id="SM00729">
    <property type="entry name" value="Elp3"/>
    <property type="match status" value="1"/>
</dbReference>
<dbReference type="InterPro" id="IPR045784">
    <property type="entry name" value="Radical_SAM_N2"/>
</dbReference>
<dbReference type="PROSITE" id="PS51918">
    <property type="entry name" value="RADICAL_SAM"/>
    <property type="match status" value="1"/>
</dbReference>
<keyword evidence="3" id="KW-1185">Reference proteome</keyword>
<dbReference type="KEGG" id="mel:Metbo_0715"/>
<dbReference type="SFLD" id="SFLDG01082">
    <property type="entry name" value="B12-binding_domain_containing"/>
    <property type="match status" value="1"/>
</dbReference>
<dbReference type="InterPro" id="IPR058240">
    <property type="entry name" value="rSAM_sf"/>
</dbReference>
<dbReference type="GO" id="GO:0051536">
    <property type="term" value="F:iron-sulfur cluster binding"/>
    <property type="evidence" value="ECO:0007669"/>
    <property type="project" value="InterPro"/>
</dbReference>
<dbReference type="EMBL" id="CP002551">
    <property type="protein sequence ID" value="ADZ08966.1"/>
    <property type="molecule type" value="Genomic_DNA"/>
</dbReference>
<proteinExistence type="predicted"/>
<dbReference type="InterPro" id="IPR007197">
    <property type="entry name" value="rSAM"/>
</dbReference>
<dbReference type="CDD" id="cd01335">
    <property type="entry name" value="Radical_SAM"/>
    <property type="match status" value="1"/>
</dbReference>
<dbReference type="RefSeq" id="WP_013644317.1">
    <property type="nucleotide sequence ID" value="NC_015216.1"/>
</dbReference>
<dbReference type="eggNOG" id="arCOG01355">
    <property type="taxonomic scope" value="Archaea"/>
</dbReference>
<name>F0TAU0_METLA</name>
<dbReference type="Pfam" id="PF04055">
    <property type="entry name" value="Radical_SAM"/>
    <property type="match status" value="1"/>
</dbReference>
<dbReference type="Gene3D" id="3.40.50.280">
    <property type="entry name" value="Cobalamin-binding domain"/>
    <property type="match status" value="1"/>
</dbReference>
<dbReference type="PANTHER" id="PTHR42731">
    <property type="entry name" value="SLL1084 PROTEIN"/>
    <property type="match status" value="1"/>
</dbReference>
<dbReference type="AlphaFoldDB" id="F0TAU0"/>
<dbReference type="STRING" id="877455.Metbo_0715"/>
<dbReference type="GO" id="GO:0003824">
    <property type="term" value="F:catalytic activity"/>
    <property type="evidence" value="ECO:0007669"/>
    <property type="project" value="InterPro"/>
</dbReference>
<accession>F0TAU0</accession>
<dbReference type="OrthoDB" id="2305at2157"/>
<evidence type="ECO:0000313" key="2">
    <source>
        <dbReference type="EMBL" id="ADZ08966.1"/>
    </source>
</evidence>
<reference evidence="3" key="1">
    <citation type="submission" date="2011-02" db="EMBL/GenBank/DDBJ databases">
        <title>Complete sequence of Methanobacterium sp. AL-21.</title>
        <authorList>
            <consortium name="US DOE Joint Genome Institute"/>
            <person name="Lucas S."/>
            <person name="Copeland A."/>
            <person name="Lapidus A."/>
            <person name="Cheng J.-F."/>
            <person name="Goodwin L."/>
            <person name="Pitluck S."/>
            <person name="Chertkov O."/>
            <person name="Detter J.C."/>
            <person name="Han C."/>
            <person name="Tapia R."/>
            <person name="Land M."/>
            <person name="Hauser L."/>
            <person name="Kyrpides N."/>
            <person name="Ivanova N."/>
            <person name="Mikhailova N."/>
            <person name="Pagani I."/>
            <person name="Cadillo-Quiroz H."/>
            <person name="Imachi H."/>
            <person name="Zinder S."/>
            <person name="Liu W."/>
            <person name="Woyke T."/>
        </authorList>
    </citation>
    <scope>NUCLEOTIDE SEQUENCE [LARGE SCALE GENOMIC DNA]</scope>
    <source>
        <strain evidence="3">AL-21</strain>
    </source>
</reference>
<dbReference type="SUPFAM" id="SSF102114">
    <property type="entry name" value="Radical SAM enzymes"/>
    <property type="match status" value="1"/>
</dbReference>
<sequence>MLLEHNAIIKDFRNVDMRFASCYPNLYRSAMSSLGFHIIYDFLNSREDTYCERVVYPMSKSLETGSPLKDFDVVSFSLQYEQDYFNVLKMLKEGGVPVKKQERTDQDPLVIAGGPCASSNPIPMTDFVDLFIVGEAEAVMDEFIDKCLELDDPRKNLEEFLNIQGVYLADNPVKMVTVNDLKNACHPLRQVFPETDNKDYIPAFGRSFLLEVSRGCTRGCRFCMAGCIFRPRREMPLKELLKIAEEGCQKTGLKKVALIGAAVSDYSKIEELCAGLHEMGLQVTTPSLRIESITENLLEILKASGLKTITIAPESTWEVRKAANKFITDESVESTIKKAIKHELNVKLYFMIGLPTETTEDMEDLVSYVDKLIKLGSRRNQIKLSVNPFIPKPHTPFQWEKFDTKAIKSKAKYLNSNIKIRSFKIENPRKAMLQYVLSMGGKELGELIYQSVYETVPMKKWADLSPNYSLDSDLPWKNIDVGMDPEFLKDEYKRALNKKMTPWCEEFGCYNCGAC</sequence>
<dbReference type="InterPro" id="IPR023404">
    <property type="entry name" value="rSAM_horseshoe"/>
</dbReference>
<evidence type="ECO:0000313" key="3">
    <source>
        <dbReference type="Proteomes" id="UP000007490"/>
    </source>
</evidence>
<dbReference type="SFLD" id="SFLDS00029">
    <property type="entry name" value="Radical_SAM"/>
    <property type="match status" value="1"/>
</dbReference>
<reference evidence="2 3" key="2">
    <citation type="journal article" date="2014" name="Int. J. Syst. Evol. Microbiol.">
        <title>Methanobacterium paludis sp. nov. and a novel strain of Methanobacterium lacus isolated from northern peatlands.</title>
        <authorList>
            <person name="Cadillo-Quiroz H."/>
            <person name="Brauer S.L."/>
            <person name="Goodson N."/>
            <person name="Yavitt J.B."/>
            <person name="Zinder S.H."/>
        </authorList>
    </citation>
    <scope>NUCLEOTIDE SEQUENCE [LARGE SCALE GENOMIC DNA]</scope>
    <source>
        <strain evidence="2 3">AL-21</strain>
    </source>
</reference>
<feature type="domain" description="Radical SAM core" evidence="1">
    <location>
        <begin position="202"/>
        <end position="424"/>
    </location>
</feature>
<dbReference type="GeneID" id="10277162"/>